<evidence type="ECO:0000259" key="2">
    <source>
        <dbReference type="Pfam" id="PF06985"/>
    </source>
</evidence>
<dbReference type="KEGG" id="pfy:PFICI_04573"/>
<dbReference type="OrthoDB" id="4161196at2759"/>
<evidence type="ECO:0000313" key="3">
    <source>
        <dbReference type="EMBL" id="ETS82697.1"/>
    </source>
</evidence>
<name>W3XB72_PESFW</name>
<dbReference type="PANTHER" id="PTHR33112:SF9">
    <property type="entry name" value="HETEROKARYON INCOMPATIBILITY DOMAIN-CONTAINING PROTEIN"/>
    <property type="match status" value="1"/>
</dbReference>
<dbReference type="Proteomes" id="UP000030651">
    <property type="component" value="Unassembled WGS sequence"/>
</dbReference>
<evidence type="ECO:0000313" key="4">
    <source>
        <dbReference type="Proteomes" id="UP000030651"/>
    </source>
</evidence>
<dbReference type="STRING" id="1229662.W3XB72"/>
<dbReference type="eggNOG" id="ENOG502SICY">
    <property type="taxonomic scope" value="Eukaryota"/>
</dbReference>
<reference evidence="4" key="1">
    <citation type="journal article" date="2015" name="BMC Genomics">
        <title>Genomic and transcriptomic analysis of the endophytic fungus Pestalotiopsis fici reveals its lifestyle and high potential for synthesis of natural products.</title>
        <authorList>
            <person name="Wang X."/>
            <person name="Zhang X."/>
            <person name="Liu L."/>
            <person name="Xiang M."/>
            <person name="Wang W."/>
            <person name="Sun X."/>
            <person name="Che Y."/>
            <person name="Guo L."/>
            <person name="Liu G."/>
            <person name="Guo L."/>
            <person name="Wang C."/>
            <person name="Yin W.B."/>
            <person name="Stadler M."/>
            <person name="Zhang X."/>
            <person name="Liu X."/>
        </authorList>
    </citation>
    <scope>NUCLEOTIDE SEQUENCE [LARGE SCALE GENOMIC DNA]</scope>
    <source>
        <strain evidence="4">W106-1 / CGMCC3.15140</strain>
    </source>
</reference>
<gene>
    <name evidence="3" type="ORF">PFICI_04573</name>
</gene>
<dbReference type="InterPro" id="IPR010730">
    <property type="entry name" value="HET"/>
</dbReference>
<proteinExistence type="predicted"/>
<dbReference type="RefSeq" id="XP_007831345.1">
    <property type="nucleotide sequence ID" value="XM_007833154.1"/>
</dbReference>
<feature type="region of interest" description="Disordered" evidence="1">
    <location>
        <begin position="474"/>
        <end position="493"/>
    </location>
</feature>
<dbReference type="PANTHER" id="PTHR33112">
    <property type="entry name" value="DOMAIN PROTEIN, PUTATIVE-RELATED"/>
    <property type="match status" value="1"/>
</dbReference>
<keyword evidence="4" id="KW-1185">Reference proteome</keyword>
<dbReference type="EMBL" id="KI912111">
    <property type="protein sequence ID" value="ETS82697.1"/>
    <property type="molecule type" value="Genomic_DNA"/>
</dbReference>
<dbReference type="Pfam" id="PF06985">
    <property type="entry name" value="HET"/>
    <property type="match status" value="1"/>
</dbReference>
<sequence>MDARLDGHFDLDKPSQSGDPFQIIWPEKLPQCHGVCERTEDSFGGGRRIILSDEVQQDAERGCPKCMIIFHSCRDLETTGAKLEVDCHADKPGMVRLSLTWPEKPTSYHTVQVYVELGTPEPSWKYIKPRRILTTKRRVEYKPLLHSWIEKCNESHTDCIKTNPELPHIVLDVGSQDKPRLFLHVSFKQVGQYTALSYCWGRSNPPKTTTLNIEQHKRYINFDELPKCFQDAITVTRDLGIRYLWIDSLCIQQDDTQEWQKESSKMADYYNHAYLVIAASQAGDPSQGFLDSLQDSSNTTKYSGIHIGDIINPDSSISRIYREKLSLDYWWERHADPLDHSPLNRRAWVFQEYLLAKRIVHFTANELLWECVEDLECECLETKNSAWDGIGTVGIMRKNRFLSIGQLYKDSTRLQHWLGVLSQYSTLSITKGSDVLPALSGLAKFWRSPETGEYLAGFWEKNIIESIGWIRSDDQDGPKRALQRSKEKHRPPSWSPFSIQEADRYHNPRLLIPVWISSAVRKKYVVVYEAVVTTAGEDETGEVESGYLKLKGPVTRVDIGPQEEHVMESKIELGGMSVKVQWDIEMDLSRGLHIALLLIYDEPARLRALVLKACGCVYERVGILFVNWGIGYNGKDFKSISKLLQAGTKEVITII</sequence>
<protein>
    <recommendedName>
        <fullName evidence="2">Heterokaryon incompatibility domain-containing protein</fullName>
    </recommendedName>
</protein>
<organism evidence="3 4">
    <name type="scientific">Pestalotiopsis fici (strain W106-1 / CGMCC3.15140)</name>
    <dbReference type="NCBI Taxonomy" id="1229662"/>
    <lineage>
        <taxon>Eukaryota</taxon>
        <taxon>Fungi</taxon>
        <taxon>Dikarya</taxon>
        <taxon>Ascomycota</taxon>
        <taxon>Pezizomycotina</taxon>
        <taxon>Sordariomycetes</taxon>
        <taxon>Xylariomycetidae</taxon>
        <taxon>Amphisphaeriales</taxon>
        <taxon>Sporocadaceae</taxon>
        <taxon>Pestalotiopsis</taxon>
    </lineage>
</organism>
<dbReference type="InParanoid" id="W3XB72"/>
<evidence type="ECO:0000256" key="1">
    <source>
        <dbReference type="SAM" id="MobiDB-lite"/>
    </source>
</evidence>
<feature type="domain" description="Heterokaryon incompatibility" evidence="2">
    <location>
        <begin position="193"/>
        <end position="352"/>
    </location>
</feature>
<feature type="compositionally biased region" description="Basic residues" evidence="1">
    <location>
        <begin position="481"/>
        <end position="491"/>
    </location>
</feature>
<dbReference type="HOGENOM" id="CLU_002639_3_1_1"/>
<accession>W3XB72</accession>
<dbReference type="GeneID" id="19269586"/>
<dbReference type="AlphaFoldDB" id="W3XB72"/>